<sequence length="1170" mass="130189">MIIKKWSRILLPELQLLDFKKRERVQKQPNQQMIQQTPQAIQLGNQQVAPGLSTSGGAALPKEISVQQTSKERKKSAVIPDQLDQTFVLAEQMVKSQVYGQSEYVDGLLLWFKKQQLLGGSFDGKANAIAVFGPHGTGKKKGVEQTVQALHHYKVLPTPQVMTLDMSIYSDKDVHSNFIRDCSSAFALGKATVVLKGLDGATQAVLDYVTLLVKQGWFRTESGIVIDAADHLLVFVAEKERDLPKIISDQLVEKLKTIPLTQDVMYQITTEMIERALTHVKERTGLQVTYTSDMPMHLAKLSIEHKGFGSLIHRWTMGQVVERLISERAKAQLRESESLIWKDGAIYLRINDTLLFKPEQMERTSVEQSFAKLEQLIGLQEVKTFVHELASTIELQAKRKEAGMQNTALTLHMIFAGNPGTGKTTVARLVAGILQGLGVLSRGQLVEVARQDLVGEYVGHTGPKTMAKVQEALGGVLFIDEAYALSRNKQDTFGTEAIDTLVKGMEDYREDLVVILAGYTKEMEGFLKTNPGLPSRFPLQVEFSDYQPEELLTMLQLMAVGRDYQVAPEAAPALLNLFERKQIPGRNDSGNGRLVRNILEEAIRKQAARISEEGGDFHVLHTFDFGAEEEESFQLEEALSKFIGLSSVKEFVRTLEKQLFANKRRKEAGLEVRTEQVLNMVFTGNPGTGKTTIAQTIALMLKELGILKRGHLVEVGRSELVSGYVGQTAEKTKEVVESALGGVLFIDEAYALAEEGSGFGDEAIHELVRLIELHKNEVIVIMAGYNDEMKTLLSKNPGLESRFPLHVHFPDYEPSELVRILHMFTEQRGFLLSNEHDLTLERLFDQKQKEKREASGNGRMVRNVLESAIRRQSVRVADSEAIIGNALIELRLEDFEVQSKAEDEATAKEELTNIIGLQSVKTLMENLFAQVAMNERRKELGLPEISGQSLHMSFTGNPGTGKTTIARIVAKRLNELGVIPSYNLVETDRSGLVAGYSGQTALKTKEVIESARGGVLFIDEAYSLAGDSFGQEAIDAIVKAMEDLKGELVVIVAGYEKEMEGFWSSNSGLRSRFPQHMPFPDYTAHEMLQIARGMLQKKGYSISKQAEITLETQCVKEENSASSGNGRFVRNVVEASIRKHAVRLVDQSEASMEILTTILEEDVAQREELS</sequence>
<reference evidence="5 6" key="1">
    <citation type="submission" date="2019-07" db="EMBL/GenBank/DDBJ databases">
        <authorList>
            <person name="Park Y.J."/>
            <person name="Jeong S.E."/>
            <person name="Jung H.S."/>
        </authorList>
    </citation>
    <scope>NUCLEOTIDE SEQUENCE [LARGE SCALE GENOMIC DNA]</scope>
    <source>
        <strain evidence="6">P16(2019)</strain>
    </source>
</reference>
<dbReference type="Proteomes" id="UP000318521">
    <property type="component" value="Unassembled WGS sequence"/>
</dbReference>
<proteinExistence type="inferred from homology"/>
<dbReference type="GO" id="GO:0005524">
    <property type="term" value="F:ATP binding"/>
    <property type="evidence" value="ECO:0007669"/>
    <property type="project" value="UniProtKB-KW"/>
</dbReference>
<keyword evidence="3" id="KW-0067">ATP-binding</keyword>
<dbReference type="SUPFAM" id="SSF52540">
    <property type="entry name" value="P-loop containing nucleoside triphosphate hydrolases"/>
    <property type="match status" value="4"/>
</dbReference>
<protein>
    <submittedName>
        <fullName evidence="5">AAA family ATPase</fullName>
    </submittedName>
</protein>
<dbReference type="PRINTS" id="PR00819">
    <property type="entry name" value="CBXCFQXSUPER"/>
</dbReference>
<dbReference type="PANTHER" id="PTHR43392:SF2">
    <property type="entry name" value="AAA-TYPE ATPASE FAMILY PROTEIN _ ANKYRIN REPEAT FAMILY PROTEIN"/>
    <property type="match status" value="1"/>
</dbReference>
<dbReference type="InterPro" id="IPR000641">
    <property type="entry name" value="CbxX/CfxQ"/>
</dbReference>
<evidence type="ECO:0000256" key="1">
    <source>
        <dbReference type="ARBA" id="ARBA00010378"/>
    </source>
</evidence>
<dbReference type="InterPro" id="IPR003593">
    <property type="entry name" value="AAA+_ATPase"/>
</dbReference>
<dbReference type="InterPro" id="IPR003959">
    <property type="entry name" value="ATPase_AAA_core"/>
</dbReference>
<dbReference type="CDD" id="cd00009">
    <property type="entry name" value="AAA"/>
    <property type="match status" value="3"/>
</dbReference>
<feature type="domain" description="AAA+ ATPase" evidence="4">
    <location>
        <begin position="948"/>
        <end position="1083"/>
    </location>
</feature>
<dbReference type="Gene3D" id="1.10.8.60">
    <property type="match status" value="2"/>
</dbReference>
<dbReference type="Gene3D" id="3.40.50.300">
    <property type="entry name" value="P-loop containing nucleotide triphosphate hydrolases"/>
    <property type="match status" value="3"/>
</dbReference>
<dbReference type="EMBL" id="VLXZ01000003">
    <property type="protein sequence ID" value="TSB47563.1"/>
    <property type="molecule type" value="Genomic_DNA"/>
</dbReference>
<dbReference type="AlphaFoldDB" id="A0A554A1K0"/>
<comment type="caution">
    <text evidence="5">The sequence shown here is derived from an EMBL/GenBank/DDBJ whole genome shotgun (WGS) entry which is preliminary data.</text>
</comment>
<dbReference type="InterPro" id="IPR041627">
    <property type="entry name" value="AAA_lid_6"/>
</dbReference>
<dbReference type="InterPro" id="IPR027417">
    <property type="entry name" value="P-loop_NTPase"/>
</dbReference>
<dbReference type="Pfam" id="PF17866">
    <property type="entry name" value="AAA_lid_6"/>
    <property type="match status" value="3"/>
</dbReference>
<dbReference type="OrthoDB" id="9806903at2"/>
<evidence type="ECO:0000256" key="3">
    <source>
        <dbReference type="ARBA" id="ARBA00022840"/>
    </source>
</evidence>
<dbReference type="Pfam" id="PF00004">
    <property type="entry name" value="AAA"/>
    <property type="match status" value="3"/>
</dbReference>
<feature type="domain" description="AAA+ ATPase" evidence="4">
    <location>
        <begin position="409"/>
        <end position="545"/>
    </location>
</feature>
<dbReference type="PANTHER" id="PTHR43392">
    <property type="entry name" value="AAA-TYPE ATPASE FAMILY PROTEIN / ANKYRIN REPEAT FAMILY PROTEIN"/>
    <property type="match status" value="1"/>
</dbReference>
<evidence type="ECO:0000313" key="6">
    <source>
        <dbReference type="Proteomes" id="UP000318521"/>
    </source>
</evidence>
<evidence type="ECO:0000256" key="2">
    <source>
        <dbReference type="ARBA" id="ARBA00022741"/>
    </source>
</evidence>
<comment type="similarity">
    <text evidence="1">Belongs to the CbxX/CfxQ family.</text>
</comment>
<gene>
    <name evidence="5" type="ORF">FN960_06480</name>
</gene>
<dbReference type="SMART" id="SM00382">
    <property type="entry name" value="AAA"/>
    <property type="match status" value="3"/>
</dbReference>
<accession>A0A554A1K0</accession>
<name>A0A554A1K0_9BACI</name>
<organism evidence="5 6">
    <name type="scientific">Alkalicoccobacillus porphyridii</name>
    <dbReference type="NCBI Taxonomy" id="2597270"/>
    <lineage>
        <taxon>Bacteria</taxon>
        <taxon>Bacillati</taxon>
        <taxon>Bacillota</taxon>
        <taxon>Bacilli</taxon>
        <taxon>Bacillales</taxon>
        <taxon>Bacillaceae</taxon>
        <taxon>Alkalicoccobacillus</taxon>
    </lineage>
</organism>
<keyword evidence="6" id="KW-1185">Reference proteome</keyword>
<evidence type="ECO:0000313" key="5">
    <source>
        <dbReference type="EMBL" id="TSB47563.1"/>
    </source>
</evidence>
<keyword evidence="2" id="KW-0547">Nucleotide-binding</keyword>
<dbReference type="FunFam" id="3.40.50.300:FF:000216">
    <property type="entry name" value="Type VII secretion ATPase EccA"/>
    <property type="match status" value="3"/>
</dbReference>
<evidence type="ECO:0000259" key="4">
    <source>
        <dbReference type="SMART" id="SM00382"/>
    </source>
</evidence>
<feature type="domain" description="AAA+ ATPase" evidence="4">
    <location>
        <begin position="676"/>
        <end position="813"/>
    </location>
</feature>
<dbReference type="GO" id="GO:0016887">
    <property type="term" value="F:ATP hydrolysis activity"/>
    <property type="evidence" value="ECO:0007669"/>
    <property type="project" value="InterPro"/>
</dbReference>
<dbReference type="InterPro" id="IPR050773">
    <property type="entry name" value="CbxX/CfxQ_RuBisCO_ESX"/>
</dbReference>